<dbReference type="EMBL" id="RDQH01000331">
    <property type="protein sequence ID" value="RXH99647.1"/>
    <property type="molecule type" value="Genomic_DNA"/>
</dbReference>
<evidence type="ECO:0000313" key="2">
    <source>
        <dbReference type="Proteomes" id="UP000290289"/>
    </source>
</evidence>
<name>A0A498JXH6_MALDO</name>
<organism evidence="1 2">
    <name type="scientific">Malus domestica</name>
    <name type="common">Apple</name>
    <name type="synonym">Pyrus malus</name>
    <dbReference type="NCBI Taxonomy" id="3750"/>
    <lineage>
        <taxon>Eukaryota</taxon>
        <taxon>Viridiplantae</taxon>
        <taxon>Streptophyta</taxon>
        <taxon>Embryophyta</taxon>
        <taxon>Tracheophyta</taxon>
        <taxon>Spermatophyta</taxon>
        <taxon>Magnoliopsida</taxon>
        <taxon>eudicotyledons</taxon>
        <taxon>Gunneridae</taxon>
        <taxon>Pentapetalae</taxon>
        <taxon>rosids</taxon>
        <taxon>fabids</taxon>
        <taxon>Rosales</taxon>
        <taxon>Rosaceae</taxon>
        <taxon>Amygdaloideae</taxon>
        <taxon>Maleae</taxon>
        <taxon>Malus</taxon>
    </lineage>
</organism>
<sequence>MGKGIITFQQLRSETKRGIFDKGNVEVADPKANKLSTDTSSDLKGIRSSVLRFFWICNVDRSADNNRVSSIAHGVVYML</sequence>
<comment type="caution">
    <text evidence="1">The sequence shown here is derived from an EMBL/GenBank/DDBJ whole genome shotgun (WGS) entry which is preliminary data.</text>
</comment>
<accession>A0A498JXH6</accession>
<evidence type="ECO:0000313" key="1">
    <source>
        <dbReference type="EMBL" id="RXH99647.1"/>
    </source>
</evidence>
<proteinExistence type="predicted"/>
<dbReference type="AlphaFoldDB" id="A0A498JXH6"/>
<protein>
    <submittedName>
        <fullName evidence="1">Uncharacterized protein</fullName>
    </submittedName>
</protein>
<keyword evidence="2" id="KW-1185">Reference proteome</keyword>
<dbReference type="Proteomes" id="UP000290289">
    <property type="component" value="Chromosome 5"/>
</dbReference>
<gene>
    <name evidence="1" type="ORF">DVH24_021449</name>
</gene>
<reference evidence="1 2" key="1">
    <citation type="submission" date="2018-10" db="EMBL/GenBank/DDBJ databases">
        <title>A high-quality apple genome assembly.</title>
        <authorList>
            <person name="Hu J."/>
        </authorList>
    </citation>
    <scope>NUCLEOTIDE SEQUENCE [LARGE SCALE GENOMIC DNA]</scope>
    <source>
        <strain evidence="2">cv. HFTH1</strain>
        <tissue evidence="1">Young leaf</tissue>
    </source>
</reference>